<sequence>MFSKGTKLNSIFKGTCPRCQEESMYTSKNPYQLSKTLEMHDQCSHCGQIYKIEPSFFYGAMYVSYAVSIAFSVAAFIISYFFLGSDLLTAFIAIGVVLIAFYPIILRVSRNIWVNIFIKYNPEAVQKYAASKH</sequence>
<organism evidence="2 3">
    <name type="scientific">Neptunitalea chrysea</name>
    <dbReference type="NCBI Taxonomy" id="1647581"/>
    <lineage>
        <taxon>Bacteria</taxon>
        <taxon>Pseudomonadati</taxon>
        <taxon>Bacteroidota</taxon>
        <taxon>Flavobacteriia</taxon>
        <taxon>Flavobacteriales</taxon>
        <taxon>Flavobacteriaceae</taxon>
        <taxon>Neptunitalea</taxon>
    </lineage>
</organism>
<dbReference type="EMBL" id="BRVP01000003">
    <property type="protein sequence ID" value="GLB51580.1"/>
    <property type="molecule type" value="Genomic_DNA"/>
</dbReference>
<dbReference type="AlphaFoldDB" id="A0A9W6B3D8"/>
<keyword evidence="1" id="KW-0472">Membrane</keyword>
<protein>
    <recommendedName>
        <fullName evidence="4">DUF983 domain-containing protein</fullName>
    </recommendedName>
</protein>
<dbReference type="InterPro" id="IPR009325">
    <property type="entry name" value="DUF983"/>
</dbReference>
<keyword evidence="1" id="KW-1133">Transmembrane helix</keyword>
<keyword evidence="3" id="KW-1185">Reference proteome</keyword>
<dbReference type="RefSeq" id="WP_281752259.1">
    <property type="nucleotide sequence ID" value="NZ_BRVP01000003.1"/>
</dbReference>
<comment type="caution">
    <text evidence="2">The sequence shown here is derived from an EMBL/GenBank/DDBJ whole genome shotgun (WGS) entry which is preliminary data.</text>
</comment>
<dbReference type="Proteomes" id="UP001143545">
    <property type="component" value="Unassembled WGS sequence"/>
</dbReference>
<gene>
    <name evidence="2" type="ORF">NBRC110019_06190</name>
</gene>
<evidence type="ECO:0000313" key="2">
    <source>
        <dbReference type="EMBL" id="GLB51580.1"/>
    </source>
</evidence>
<dbReference type="Pfam" id="PF06170">
    <property type="entry name" value="DUF983"/>
    <property type="match status" value="1"/>
</dbReference>
<reference evidence="2" key="1">
    <citation type="submission" date="2022-07" db="EMBL/GenBank/DDBJ databases">
        <title>Taxonomy of Novel Oxalotrophic and Methylotrophic Bacteria.</title>
        <authorList>
            <person name="Sahin N."/>
            <person name="Tani A."/>
        </authorList>
    </citation>
    <scope>NUCLEOTIDE SEQUENCE</scope>
    <source>
        <strain evidence="2">AM327</strain>
    </source>
</reference>
<feature type="transmembrane region" description="Helical" evidence="1">
    <location>
        <begin position="56"/>
        <end position="81"/>
    </location>
</feature>
<evidence type="ECO:0000313" key="3">
    <source>
        <dbReference type="Proteomes" id="UP001143545"/>
    </source>
</evidence>
<evidence type="ECO:0000256" key="1">
    <source>
        <dbReference type="SAM" id="Phobius"/>
    </source>
</evidence>
<accession>A0A9W6B3D8</accession>
<feature type="transmembrane region" description="Helical" evidence="1">
    <location>
        <begin position="87"/>
        <end position="106"/>
    </location>
</feature>
<keyword evidence="1" id="KW-0812">Transmembrane</keyword>
<evidence type="ECO:0008006" key="4">
    <source>
        <dbReference type="Google" id="ProtNLM"/>
    </source>
</evidence>
<name>A0A9W6B3D8_9FLAO</name>
<proteinExistence type="predicted"/>